<name>A0A0G0K2W4_9BACT</name>
<dbReference type="STRING" id="1618336.US94_C0015G0011"/>
<dbReference type="InterPro" id="IPR036779">
    <property type="entry name" value="LysM_dom_sf"/>
</dbReference>
<dbReference type="InterPro" id="IPR016047">
    <property type="entry name" value="M23ase_b-sheet_dom"/>
</dbReference>
<evidence type="ECO:0000256" key="1">
    <source>
        <dbReference type="SAM" id="Phobius"/>
    </source>
</evidence>
<evidence type="ECO:0000313" key="3">
    <source>
        <dbReference type="EMBL" id="KKQ74063.1"/>
    </source>
</evidence>
<dbReference type="Gene3D" id="2.70.70.10">
    <property type="entry name" value="Glucose Permease (Domain IIA)"/>
    <property type="match status" value="1"/>
</dbReference>
<organism evidence="3 4">
    <name type="scientific">Berkelbacteria bacterium GW2011_GWB1_38_5</name>
    <dbReference type="NCBI Taxonomy" id="1618336"/>
    <lineage>
        <taxon>Bacteria</taxon>
        <taxon>Candidatus Berkelbacteria</taxon>
    </lineage>
</organism>
<dbReference type="Gene3D" id="3.10.350.10">
    <property type="entry name" value="LysM domain"/>
    <property type="match status" value="1"/>
</dbReference>
<dbReference type="CDD" id="cd12797">
    <property type="entry name" value="M23_peptidase"/>
    <property type="match status" value="1"/>
</dbReference>
<feature type="domain" description="LysM" evidence="2">
    <location>
        <begin position="135"/>
        <end position="178"/>
    </location>
</feature>
<keyword evidence="1" id="KW-0812">Transmembrane</keyword>
<dbReference type="InterPro" id="IPR018392">
    <property type="entry name" value="LysM"/>
</dbReference>
<evidence type="ECO:0000313" key="4">
    <source>
        <dbReference type="Proteomes" id="UP000034498"/>
    </source>
</evidence>
<dbReference type="SMART" id="SM00257">
    <property type="entry name" value="LysM"/>
    <property type="match status" value="1"/>
</dbReference>
<dbReference type="Pfam" id="PF01551">
    <property type="entry name" value="Peptidase_M23"/>
    <property type="match status" value="1"/>
</dbReference>
<proteinExistence type="predicted"/>
<accession>A0A0G0K2W4</accession>
<dbReference type="EMBL" id="LBUX01000015">
    <property type="protein sequence ID" value="KKQ74063.1"/>
    <property type="molecule type" value="Genomic_DNA"/>
</dbReference>
<dbReference type="Proteomes" id="UP000034498">
    <property type="component" value="Unassembled WGS sequence"/>
</dbReference>
<keyword evidence="1" id="KW-0472">Membrane</keyword>
<dbReference type="SUPFAM" id="SSF51261">
    <property type="entry name" value="Duplicated hybrid motif"/>
    <property type="match status" value="1"/>
</dbReference>
<dbReference type="GO" id="GO:0004222">
    <property type="term" value="F:metalloendopeptidase activity"/>
    <property type="evidence" value="ECO:0007669"/>
    <property type="project" value="TreeGrafter"/>
</dbReference>
<protein>
    <submittedName>
        <fullName evidence="3">Metalloendopeptidase-like protein membrane protein</fullName>
    </submittedName>
</protein>
<dbReference type="PANTHER" id="PTHR21666">
    <property type="entry name" value="PEPTIDASE-RELATED"/>
    <property type="match status" value="1"/>
</dbReference>
<dbReference type="Pfam" id="PF01476">
    <property type="entry name" value="LysM"/>
    <property type="match status" value="1"/>
</dbReference>
<dbReference type="InterPro" id="IPR011055">
    <property type="entry name" value="Dup_hybrid_motif"/>
</dbReference>
<dbReference type="CDD" id="cd00118">
    <property type="entry name" value="LysM"/>
    <property type="match status" value="1"/>
</dbReference>
<comment type="caution">
    <text evidence="3">The sequence shown here is derived from an EMBL/GenBank/DDBJ whole genome shotgun (WGS) entry which is preliminary data.</text>
</comment>
<dbReference type="PANTHER" id="PTHR21666:SF270">
    <property type="entry name" value="MUREIN HYDROLASE ACTIVATOR ENVC"/>
    <property type="match status" value="1"/>
</dbReference>
<evidence type="ECO:0000259" key="2">
    <source>
        <dbReference type="PROSITE" id="PS51782"/>
    </source>
</evidence>
<dbReference type="AlphaFoldDB" id="A0A0G0K2W4"/>
<feature type="transmembrane region" description="Helical" evidence="1">
    <location>
        <begin position="38"/>
        <end position="57"/>
    </location>
</feature>
<keyword evidence="1" id="KW-1133">Transmembrane helix</keyword>
<reference evidence="3 4" key="1">
    <citation type="journal article" date="2015" name="Nature">
        <title>rRNA introns, odd ribosomes, and small enigmatic genomes across a large radiation of phyla.</title>
        <authorList>
            <person name="Brown C.T."/>
            <person name="Hug L.A."/>
            <person name="Thomas B.C."/>
            <person name="Sharon I."/>
            <person name="Castelle C.J."/>
            <person name="Singh A."/>
            <person name="Wilkins M.J."/>
            <person name="Williams K.H."/>
            <person name="Banfield J.F."/>
        </authorList>
    </citation>
    <scope>NUCLEOTIDE SEQUENCE [LARGE SCALE GENOMIC DNA]</scope>
</reference>
<sequence>MNIFKKILERIVLRKDILSKRIRNRIPEGLIDFNQKRILPYLSIMIIAFFTVVADVAKAQENSYYFQPSEEIMDLSPAEVADVVSQVGPFTTKIEEDPLSVALAMEDQDFLSKPELTTTQVTEESKKDEKRTKTIVYTVEGGDTIASIAWKYGLKVSTIKTANSLSSDMIKPGQQLKIPPQDLAPTQLQNLQKKKVAGASTKIPFSGTFRRPTSGWDMSQGFGRTSFEAFHDGVDLTSRSGTTLFASASGRVVRATRGWGGGYGNFIVIDHGDGWQTLYGHMSTFAVSAGQWVNQGQVIGVMGNTGWSTGVHVHFKITKNGRVLNPLDYL</sequence>
<dbReference type="PROSITE" id="PS51782">
    <property type="entry name" value="LYSM"/>
    <property type="match status" value="1"/>
</dbReference>
<gene>
    <name evidence="3" type="ORF">US94_C0015G0011</name>
</gene>
<dbReference type="InterPro" id="IPR050570">
    <property type="entry name" value="Cell_wall_metabolism_enzyme"/>
</dbReference>